<dbReference type="OrthoDB" id="9816323at2"/>
<feature type="domain" description="DUF8108" evidence="3">
    <location>
        <begin position="90"/>
        <end position="117"/>
    </location>
</feature>
<dbReference type="STRING" id="94869.SAMN04488529_11581"/>
<keyword evidence="2" id="KW-0472">Membrane</keyword>
<evidence type="ECO:0000256" key="1">
    <source>
        <dbReference type="SAM" id="Coils"/>
    </source>
</evidence>
<dbReference type="InterPro" id="IPR058962">
    <property type="entry name" value="DUF8108_N"/>
</dbReference>
<accession>A0A1H0VCA2</accession>
<evidence type="ECO:0000259" key="3">
    <source>
        <dbReference type="Pfam" id="PF26438"/>
    </source>
</evidence>
<dbReference type="Proteomes" id="UP000198597">
    <property type="component" value="Unassembled WGS sequence"/>
</dbReference>
<dbReference type="InterPro" id="IPR011990">
    <property type="entry name" value="TPR-like_helical_dom_sf"/>
</dbReference>
<feature type="coiled-coil region" evidence="1">
    <location>
        <begin position="298"/>
        <end position="327"/>
    </location>
</feature>
<dbReference type="AlphaFoldDB" id="A0A1H0VCA2"/>
<keyword evidence="2" id="KW-1133">Transmembrane helix</keyword>
<evidence type="ECO:0000256" key="2">
    <source>
        <dbReference type="SAM" id="Phobius"/>
    </source>
</evidence>
<proteinExistence type="predicted"/>
<sequence>MKFGVRTPNFKKRVKARTTGKVKRAVKKSVNPLYGKKGMGLINDPKKAMYNKVYNKTTVSVDSLVSSNSKNTKKSNSYMNYNNNVNNGNNRKKQSLFVHIILFLFTAGIGNIIYALYISGQNKKLVYVSESNNTDYDIRYESSYENNVPQKAKAEYEVIEYGDELQSKIITWNSTYTFTFEKEQIEGYEVLREDRVVGCYYRQENIDEIIESLNNYKGLKFKLEVENDFTNEYDTNARKISMIYSVNNEVRKIHLGYLSKETALELKCYEDVRVSLIKIENINYKDTTLAIHLKGDIVQELREKMIRQEEEKKRVEEERKLKEINWNIAYETNKLAMELENMGKIEESKIKYNEAINLGFDGSHPYDRLNIIYRKEKNYNSEIENCRQAIKVFEDLVIVGRVDADGKLNRYKERLYRAEELNQKQLDKEKAIEEKANVKEEREKEKLIAKETVELKKLQEKENKEVALDVENTLRVCTICNVEKTIEEFEKSGKDSKGNNKYKHQCKMCRNELRRNNNS</sequence>
<dbReference type="RefSeq" id="WP_089972430.1">
    <property type="nucleotide sequence ID" value="NZ_FNJM01000015.1"/>
</dbReference>
<feature type="coiled-coil region" evidence="1">
    <location>
        <begin position="408"/>
        <end position="461"/>
    </location>
</feature>
<keyword evidence="1" id="KW-0175">Coiled coil</keyword>
<dbReference type="Pfam" id="PF26438">
    <property type="entry name" value="DUF8108_N"/>
    <property type="match status" value="1"/>
</dbReference>
<protein>
    <recommendedName>
        <fullName evidence="3">DUF8108 domain-containing protein</fullName>
    </recommendedName>
</protein>
<reference evidence="4 5" key="1">
    <citation type="submission" date="2016-10" db="EMBL/GenBank/DDBJ databases">
        <authorList>
            <person name="de Groot N.N."/>
        </authorList>
    </citation>
    <scope>NUCLEOTIDE SEQUENCE [LARGE SCALE GENOMIC DNA]</scope>
    <source>
        <strain evidence="4 5">DSM 12272</strain>
    </source>
</reference>
<gene>
    <name evidence="4" type="ORF">SAMN04488529_11581</name>
</gene>
<keyword evidence="2" id="KW-0812">Transmembrane</keyword>
<evidence type="ECO:0000313" key="4">
    <source>
        <dbReference type="EMBL" id="SDP76162.1"/>
    </source>
</evidence>
<name>A0A1H0VCA2_9CLOT</name>
<dbReference type="SUPFAM" id="SSF48452">
    <property type="entry name" value="TPR-like"/>
    <property type="match status" value="1"/>
</dbReference>
<dbReference type="EMBL" id="FNJM01000015">
    <property type="protein sequence ID" value="SDP76162.1"/>
    <property type="molecule type" value="Genomic_DNA"/>
</dbReference>
<feature type="transmembrane region" description="Helical" evidence="2">
    <location>
        <begin position="96"/>
        <end position="117"/>
    </location>
</feature>
<evidence type="ECO:0000313" key="5">
    <source>
        <dbReference type="Proteomes" id="UP000198597"/>
    </source>
</evidence>
<keyword evidence="5" id="KW-1185">Reference proteome</keyword>
<organism evidence="4 5">
    <name type="scientific">Clostridium gasigenes</name>
    <dbReference type="NCBI Taxonomy" id="94869"/>
    <lineage>
        <taxon>Bacteria</taxon>
        <taxon>Bacillati</taxon>
        <taxon>Bacillota</taxon>
        <taxon>Clostridia</taxon>
        <taxon>Eubacteriales</taxon>
        <taxon>Clostridiaceae</taxon>
        <taxon>Clostridium</taxon>
    </lineage>
</organism>
<dbReference type="Gene3D" id="1.25.40.10">
    <property type="entry name" value="Tetratricopeptide repeat domain"/>
    <property type="match status" value="1"/>
</dbReference>